<organism evidence="11 12">
    <name type="scientific">Acropora cervicornis</name>
    <name type="common">Staghorn coral</name>
    <dbReference type="NCBI Taxonomy" id="6130"/>
    <lineage>
        <taxon>Eukaryota</taxon>
        <taxon>Metazoa</taxon>
        <taxon>Cnidaria</taxon>
        <taxon>Anthozoa</taxon>
        <taxon>Hexacorallia</taxon>
        <taxon>Scleractinia</taxon>
        <taxon>Astrocoeniina</taxon>
        <taxon>Acroporidae</taxon>
        <taxon>Acropora</taxon>
    </lineage>
</organism>
<gene>
    <name evidence="11" type="ORF">P5673_006778</name>
</gene>
<accession>A0AAD9QWM7</accession>
<dbReference type="Gene3D" id="3.60.21.60">
    <property type="match status" value="2"/>
</dbReference>
<feature type="region of interest" description="Disordered" evidence="7">
    <location>
        <begin position="118"/>
        <end position="139"/>
    </location>
</feature>
<dbReference type="GO" id="GO:0006270">
    <property type="term" value="P:DNA replication initiation"/>
    <property type="evidence" value="ECO:0007669"/>
    <property type="project" value="TreeGrafter"/>
</dbReference>
<evidence type="ECO:0000313" key="11">
    <source>
        <dbReference type="EMBL" id="KAK2568764.1"/>
    </source>
</evidence>
<dbReference type="PANTHER" id="PTHR23061">
    <property type="entry name" value="DNA POLYMERASE 2 ALPHA 70 KDA SUBUNIT"/>
    <property type="match status" value="1"/>
</dbReference>
<sequence length="627" mass="69948">MVTDEDIEREFEEFSVSIDDLTVLDKCSLSPSELVEEWIAHVTCVGGNQEPTLSTIGEFERKHSLSKDKKRSRQQNVTREDTKHLMFDKNNIDELYPFIGPGHITEDEDLIECYQTPGKKNSIKRPHTTPEAPANKRHTFVGQSPSPALFSPATFSPISATPSVKYGSRTNSGEVVFTFNPSSTDPQQLIRQRKPMMSLTIDHANQEMALVKNYKYMFQKQTDKAAVLSDLIDDMAEKLQASLGVEEFSNLCVQSQEDVSVIGRICCDSNGKLNAQSVLLEGSQELSAGSRVKLDLSEVRQFALFPGQVVAAEGLNSTGEKLVVNKICTGIQLPFWSSAESTGADSFSKVSEPFLMMVAAGPFTTSDSLLYEPLADLMKTLENDRPDLLILLGPFVDSKHDQIVNGDLEEPFEELFRKQITEIIKATEKYYEFDFSVEKLSITVVFVPSHRDVHHDFVYPQPPFFTANVNIPEEFPERIHFVSDPCTLIVNDVAIGFSSIDVLLHLGSEETVCPPGSSDRLGRLVKHILYQHSYYPLHPPAEDVNIDYERFEKYALLPCNPDILILPSDLRYFAKDTLGCVCLNPGRLAKGLVGGTYAKMWVNPSPNHSDKSSSHILSGSLAQVIRI</sequence>
<evidence type="ECO:0000259" key="9">
    <source>
        <dbReference type="Pfam" id="PF08418"/>
    </source>
</evidence>
<evidence type="ECO:0000313" key="12">
    <source>
        <dbReference type="Proteomes" id="UP001249851"/>
    </source>
</evidence>
<evidence type="ECO:0000256" key="6">
    <source>
        <dbReference type="PIRNR" id="PIRNR018300"/>
    </source>
</evidence>
<dbReference type="Gene3D" id="1.10.8.530">
    <property type="entry name" value="DNA polymerase alpha-primase, subunit B, N-terminal domain"/>
    <property type="match status" value="1"/>
</dbReference>
<dbReference type="FunFam" id="3.60.21.60:FF:000003">
    <property type="entry name" value="DNA polymerase alpha subunit B"/>
    <property type="match status" value="1"/>
</dbReference>
<name>A0AAD9QWM7_ACRCE</name>
<reference evidence="11" key="1">
    <citation type="journal article" date="2023" name="G3 (Bethesda)">
        <title>Whole genome assembly and annotation of the endangered Caribbean coral Acropora cervicornis.</title>
        <authorList>
            <person name="Selwyn J.D."/>
            <person name="Vollmer S.V."/>
        </authorList>
    </citation>
    <scope>NUCLEOTIDE SEQUENCE</scope>
    <source>
        <strain evidence="11">K2</strain>
    </source>
</reference>
<evidence type="ECO:0000256" key="7">
    <source>
        <dbReference type="SAM" id="MobiDB-lite"/>
    </source>
</evidence>
<dbReference type="InterPro" id="IPR013627">
    <property type="entry name" value="Pol_alpha_B_N"/>
</dbReference>
<dbReference type="InterPro" id="IPR016722">
    <property type="entry name" value="DNA_pol_alpha_bsu"/>
</dbReference>
<comment type="function">
    <text evidence="6">Accessory subunit of the DNA polymerase alpha complex (also known as the alpha DNA polymerase-primase complex) which plays an essential role in the initiation of DNA synthesis.</text>
</comment>
<evidence type="ECO:0000256" key="1">
    <source>
        <dbReference type="ARBA" id="ARBA00004123"/>
    </source>
</evidence>
<comment type="subcellular location">
    <subcellularLocation>
        <location evidence="1 6">Nucleus</location>
    </subcellularLocation>
</comment>
<dbReference type="EMBL" id="JARQWQ010000011">
    <property type="protein sequence ID" value="KAK2568764.1"/>
    <property type="molecule type" value="Genomic_DNA"/>
</dbReference>
<evidence type="ECO:0000256" key="2">
    <source>
        <dbReference type="ARBA" id="ARBA00007299"/>
    </source>
</evidence>
<dbReference type="GO" id="GO:0003677">
    <property type="term" value="F:DNA binding"/>
    <property type="evidence" value="ECO:0007669"/>
    <property type="project" value="InterPro"/>
</dbReference>
<comment type="caution">
    <text evidence="11">The sequence shown here is derived from an EMBL/GenBank/DDBJ whole genome shotgun (WGS) entry which is preliminary data.</text>
</comment>
<keyword evidence="4 6" id="KW-0235">DNA replication</keyword>
<proteinExistence type="inferred from homology"/>
<evidence type="ECO:0000256" key="4">
    <source>
        <dbReference type="ARBA" id="ARBA00022705"/>
    </source>
</evidence>
<keyword evidence="12" id="KW-1185">Reference proteome</keyword>
<dbReference type="Proteomes" id="UP001249851">
    <property type="component" value="Unassembled WGS sequence"/>
</dbReference>
<feature type="domain" description="DNA polymerase alpha subunit B OB" evidence="10">
    <location>
        <begin position="227"/>
        <end position="328"/>
    </location>
</feature>
<feature type="domain" description="DNA polymerase alpha subunit B N-terminal" evidence="9">
    <location>
        <begin position="5"/>
        <end position="63"/>
    </location>
</feature>
<evidence type="ECO:0000259" key="10">
    <source>
        <dbReference type="Pfam" id="PF22062"/>
    </source>
</evidence>
<evidence type="ECO:0000256" key="3">
    <source>
        <dbReference type="ARBA" id="ARBA00018596"/>
    </source>
</evidence>
<feature type="region of interest" description="Disordered" evidence="7">
    <location>
        <begin position="60"/>
        <end position="81"/>
    </location>
</feature>
<dbReference type="AlphaFoldDB" id="A0AAD9QWM7"/>
<dbReference type="InterPro" id="IPR043034">
    <property type="entry name" value="DNA_pol_alpha_B_N_sf"/>
</dbReference>
<dbReference type="Pfam" id="PF08418">
    <property type="entry name" value="Pol_alpha_B_N"/>
    <property type="match status" value="1"/>
</dbReference>
<feature type="domain" description="DNA polymerase alpha/delta/epsilon subunit B" evidence="8">
    <location>
        <begin position="357"/>
        <end position="575"/>
    </location>
</feature>
<dbReference type="GO" id="GO:0005658">
    <property type="term" value="C:alpha DNA polymerase:primase complex"/>
    <property type="evidence" value="ECO:0007669"/>
    <property type="project" value="TreeGrafter"/>
</dbReference>
<dbReference type="Pfam" id="PF04042">
    <property type="entry name" value="DNA_pol_E_B"/>
    <property type="match status" value="1"/>
</dbReference>
<dbReference type="PIRSF" id="PIRSF018300">
    <property type="entry name" value="DNA_pol_alph_2"/>
    <property type="match status" value="1"/>
</dbReference>
<dbReference type="Pfam" id="PF22062">
    <property type="entry name" value="OB_DPOA2"/>
    <property type="match status" value="1"/>
</dbReference>
<evidence type="ECO:0000256" key="5">
    <source>
        <dbReference type="ARBA" id="ARBA00023242"/>
    </source>
</evidence>
<keyword evidence="5 6" id="KW-0539">Nucleus</keyword>
<comment type="similarity">
    <text evidence="2 6">Belongs to the DNA polymerase alpha subunit B family.</text>
</comment>
<dbReference type="InterPro" id="IPR007185">
    <property type="entry name" value="DNA_pol_a/d/e_bsu"/>
</dbReference>
<dbReference type="PANTHER" id="PTHR23061:SF12">
    <property type="entry name" value="DNA POLYMERASE ALPHA SUBUNIT B"/>
    <property type="match status" value="1"/>
</dbReference>
<reference evidence="11" key="2">
    <citation type="journal article" date="2023" name="Science">
        <title>Genomic signatures of disease resistance in endangered staghorn corals.</title>
        <authorList>
            <person name="Vollmer S.V."/>
            <person name="Selwyn J.D."/>
            <person name="Despard B.A."/>
            <person name="Roesel C.L."/>
        </authorList>
    </citation>
    <scope>NUCLEOTIDE SEQUENCE</scope>
    <source>
        <strain evidence="11">K2</strain>
    </source>
</reference>
<evidence type="ECO:0000259" key="8">
    <source>
        <dbReference type="Pfam" id="PF04042"/>
    </source>
</evidence>
<protein>
    <recommendedName>
        <fullName evidence="3 6">DNA polymerase alpha subunit B</fullName>
    </recommendedName>
</protein>
<dbReference type="InterPro" id="IPR054300">
    <property type="entry name" value="OB_DPOA2"/>
</dbReference>